<keyword evidence="8" id="KW-1185">Reference proteome</keyword>
<dbReference type="GO" id="GO:0005886">
    <property type="term" value="C:plasma membrane"/>
    <property type="evidence" value="ECO:0007669"/>
    <property type="project" value="UniProtKB-SubCell"/>
</dbReference>
<dbReference type="PANTHER" id="PTHR40277:SF1">
    <property type="entry name" value="BLL5419 PROTEIN"/>
    <property type="match status" value="1"/>
</dbReference>
<dbReference type="EMBL" id="CP026923">
    <property type="protein sequence ID" value="AVG23683.1"/>
    <property type="molecule type" value="Genomic_DNA"/>
</dbReference>
<dbReference type="KEGG" id="psai:C3B54_11701"/>
<dbReference type="PANTHER" id="PTHR40277">
    <property type="entry name" value="BLL5419 PROTEIN"/>
    <property type="match status" value="1"/>
</dbReference>
<dbReference type="OrthoDB" id="9796672at2"/>
<keyword evidence="5 6" id="KW-0472">Membrane</keyword>
<feature type="transmembrane region" description="Helical" evidence="6">
    <location>
        <begin position="288"/>
        <end position="306"/>
    </location>
</feature>
<keyword evidence="3 6" id="KW-0812">Transmembrane</keyword>
<evidence type="ECO:0000256" key="2">
    <source>
        <dbReference type="ARBA" id="ARBA00022475"/>
    </source>
</evidence>
<feature type="transmembrane region" description="Helical" evidence="6">
    <location>
        <begin position="240"/>
        <end position="258"/>
    </location>
</feature>
<feature type="transmembrane region" description="Helical" evidence="6">
    <location>
        <begin position="133"/>
        <end position="152"/>
    </location>
</feature>
<gene>
    <name evidence="7" type="ORF">C3B54_11701</name>
</gene>
<proteinExistence type="predicted"/>
<dbReference type="InterPro" id="IPR022791">
    <property type="entry name" value="L-PG_synthase/AglD"/>
</dbReference>
<reference evidence="7 8" key="1">
    <citation type="submission" date="2018-02" db="EMBL/GenBank/DDBJ databases">
        <title>Complete genome of the streamlined marine actinobacterium Pontimonas salivibrio CL-TW6 adapted to coastal planktonic lifestype.</title>
        <authorList>
            <person name="Cho B.C."/>
            <person name="Hardies S.C."/>
            <person name="Jang G.I."/>
            <person name="Hwang C.Y."/>
        </authorList>
    </citation>
    <scope>NUCLEOTIDE SEQUENCE [LARGE SCALE GENOMIC DNA]</scope>
    <source>
        <strain evidence="7 8">CL-TW6</strain>
    </source>
</reference>
<keyword evidence="4 6" id="KW-1133">Transmembrane helix</keyword>
<accession>A0A2L2BPT5</accession>
<feature type="transmembrane region" description="Helical" evidence="6">
    <location>
        <begin position="44"/>
        <end position="65"/>
    </location>
</feature>
<organism evidence="7 8">
    <name type="scientific">Pontimonas salivibrio</name>
    <dbReference type="NCBI Taxonomy" id="1159327"/>
    <lineage>
        <taxon>Bacteria</taxon>
        <taxon>Bacillati</taxon>
        <taxon>Actinomycetota</taxon>
        <taxon>Actinomycetes</taxon>
        <taxon>Micrococcales</taxon>
        <taxon>Microbacteriaceae</taxon>
        <taxon>Pontimonas</taxon>
    </lineage>
</organism>
<feature type="transmembrane region" description="Helical" evidence="6">
    <location>
        <begin position="210"/>
        <end position="234"/>
    </location>
</feature>
<name>A0A2L2BPT5_9MICO</name>
<evidence type="ECO:0000256" key="5">
    <source>
        <dbReference type="ARBA" id="ARBA00023136"/>
    </source>
</evidence>
<evidence type="ECO:0000313" key="7">
    <source>
        <dbReference type="EMBL" id="AVG23683.1"/>
    </source>
</evidence>
<comment type="subcellular location">
    <subcellularLocation>
        <location evidence="1">Cell membrane</location>
        <topology evidence="1">Multi-pass membrane protein</topology>
    </subcellularLocation>
</comment>
<dbReference type="Pfam" id="PF03706">
    <property type="entry name" value="LPG_synthase_TM"/>
    <property type="match status" value="1"/>
</dbReference>
<keyword evidence="2" id="KW-1003">Cell membrane</keyword>
<dbReference type="AlphaFoldDB" id="A0A2L2BPT5"/>
<evidence type="ECO:0000256" key="6">
    <source>
        <dbReference type="SAM" id="Phobius"/>
    </source>
</evidence>
<evidence type="ECO:0000313" key="8">
    <source>
        <dbReference type="Proteomes" id="UP000243077"/>
    </source>
</evidence>
<evidence type="ECO:0000256" key="1">
    <source>
        <dbReference type="ARBA" id="ARBA00004651"/>
    </source>
</evidence>
<feature type="transmembrane region" description="Helical" evidence="6">
    <location>
        <begin position="158"/>
        <end position="181"/>
    </location>
</feature>
<evidence type="ECO:0000256" key="4">
    <source>
        <dbReference type="ARBA" id="ARBA00022989"/>
    </source>
</evidence>
<dbReference type="RefSeq" id="WP_104913257.1">
    <property type="nucleotide sequence ID" value="NZ_CP026923.1"/>
</dbReference>
<evidence type="ECO:0000256" key="3">
    <source>
        <dbReference type="ARBA" id="ARBA00022692"/>
    </source>
</evidence>
<dbReference type="Proteomes" id="UP000243077">
    <property type="component" value="Chromosome"/>
</dbReference>
<protein>
    <submittedName>
        <fullName evidence="7">Lysylphosphatidylglycerol synthase</fullName>
    </submittedName>
</protein>
<feature type="transmembrane region" description="Helical" evidence="6">
    <location>
        <begin position="12"/>
        <end position="32"/>
    </location>
</feature>
<sequence>MGSSRRTRRRWVLLVVQVAVAVGLLTLVWRVVDGGEALQLLSQANLLWIIAAIAVLSLQIVLSALRWQITAGQLGITLNRRSAIKEYYLSQIINQTLPGGVLGDAGRAVRVRAQAGLWASGQAVVLERLAGQIGLLIVLTVAFSVTVTVPGGVVWPGWLAATVTILIVGGLAAPFVLGAVARLLPPRARQLVNGLIASARRALAGKEVRVWQLVFSLATALANIAGVVFCARALGVDLPFGVAMAIVPLILFTMLVPITVSGWGLREAAAAVLFPLVGLGAAEGLATSVAFGVVLIVIALPGLLFLRSTTHQVAQ</sequence>